<evidence type="ECO:0000313" key="3">
    <source>
        <dbReference type="Proteomes" id="UP000018769"/>
    </source>
</evidence>
<dbReference type="Proteomes" id="UP000018769">
    <property type="component" value="Chromosome I"/>
</dbReference>
<dbReference type="OrthoDB" id="6382233at2"/>
<feature type="chain" id="PRO_5004744555" evidence="1">
    <location>
        <begin position="22"/>
        <end position="183"/>
    </location>
</feature>
<dbReference type="AlphaFoldDB" id="V6DH00"/>
<reference evidence="2 3" key="1">
    <citation type="journal article" date="2015" name="Biol. Direct">
        <title>Babela massiliensis, a representative of a widespread bacterial phylum with unusual adaptations to parasitism in amoebae.</title>
        <authorList>
            <person name="Pagnier I."/>
            <person name="Yutin N."/>
            <person name="Croce O."/>
            <person name="Makarova K.S."/>
            <person name="Wolf Y.I."/>
            <person name="Benamar S."/>
            <person name="Raoult D."/>
            <person name="Koonin E.V."/>
            <person name="La Scola B."/>
        </authorList>
    </citation>
    <scope>NUCLEOTIDE SEQUENCE [LARGE SCALE GENOMIC DNA]</scope>
    <source>
        <strain evidence="3">BABL1</strain>
    </source>
</reference>
<name>V6DH00_9BACT</name>
<dbReference type="STRING" id="673862.BABL1_gene_191"/>
<sequence length="183" mass="21114">MNKIKFLAFAIFISLFSFVNSMSKTKDEVKVKQREFTKEDLIKAVKSLDVKRVEEYYEAKGKFLTEEEFYEFRNLLDENWKWLRTCSNLREQLSLLIWGVNGGILPPAIVGILLGQLAKQEWFKKWLINHGLKVDFFELCGSGGYYCLMTAAVLAPLSAGLYCVWETNAKYGRIGSLLLQMTK</sequence>
<accession>V6DH00</accession>
<evidence type="ECO:0000313" key="2">
    <source>
        <dbReference type="EMBL" id="CDK30824.1"/>
    </source>
</evidence>
<feature type="signal peptide" evidence="1">
    <location>
        <begin position="1"/>
        <end position="21"/>
    </location>
</feature>
<proteinExistence type="predicted"/>
<dbReference type="HOGENOM" id="CLU_1465659_0_0_7"/>
<keyword evidence="1" id="KW-0732">Signal</keyword>
<keyword evidence="3" id="KW-1185">Reference proteome</keyword>
<dbReference type="KEGG" id="dpb:BABL1_gene_191"/>
<dbReference type="RefSeq" id="WP_023792561.1">
    <property type="nucleotide sequence ID" value="NC_023003.1"/>
</dbReference>
<evidence type="ECO:0000256" key="1">
    <source>
        <dbReference type="SAM" id="SignalP"/>
    </source>
</evidence>
<protein>
    <submittedName>
        <fullName evidence="2">Uncharacterized protein</fullName>
    </submittedName>
</protein>
<organism evidence="2 3">
    <name type="scientific">Candidatus Babela massiliensis</name>
    <dbReference type="NCBI Taxonomy" id="673862"/>
    <lineage>
        <taxon>Bacteria</taxon>
        <taxon>Candidatus Babelota</taxon>
        <taxon>Candidatus Babeliae</taxon>
        <taxon>Candidatus Babeliales</taxon>
        <taxon>Candidatus Babeliaceae</taxon>
        <taxon>Candidatus Babela</taxon>
    </lineage>
</organism>
<gene>
    <name evidence="2" type="ORF">BABL1_gene_191</name>
</gene>
<dbReference type="EMBL" id="HG793133">
    <property type="protein sequence ID" value="CDK30824.1"/>
    <property type="molecule type" value="Genomic_DNA"/>
</dbReference>